<dbReference type="STRING" id="1798228.SAMN05216574_104196"/>
<name>A0A1I2BL31_9ACTN</name>
<reference evidence="5" key="1">
    <citation type="submission" date="2016-10" db="EMBL/GenBank/DDBJ databases">
        <authorList>
            <person name="Varghese N."/>
            <person name="Submissions S."/>
        </authorList>
    </citation>
    <scope>NUCLEOTIDE SEQUENCE [LARGE SCALE GENOMIC DNA]</scope>
    <source>
        <strain evidence="5">DSM 46838</strain>
    </source>
</reference>
<feature type="domain" description="SCP" evidence="3">
    <location>
        <begin position="67"/>
        <end position="181"/>
    </location>
</feature>
<evidence type="ECO:0000256" key="1">
    <source>
        <dbReference type="SAM" id="MobiDB-lite"/>
    </source>
</evidence>
<dbReference type="EMBL" id="FOND01000004">
    <property type="protein sequence ID" value="SFE56876.1"/>
    <property type="molecule type" value="Genomic_DNA"/>
</dbReference>
<keyword evidence="5" id="KW-1185">Reference proteome</keyword>
<sequence length="213" mass="22181">MLLSRRTVPALLLALLVTLGGPAGCVAVDTRSPAGTASGTTSSPSPESPPGDGAEVPAGQRMARALFDRVNVERENRGLGPVAWNDALAGVAREWSEDMAGTGRLEHQDVRSLLERDELSGFTGIGENIFTASAPVPAGVAHVGWMRSAGHRANVLNPGWNRLGVGVFCADDGSVWATQQFGRTVGADRPPVSQETPPEQPIAAPEEDGPTCP</sequence>
<evidence type="ECO:0000259" key="3">
    <source>
        <dbReference type="Pfam" id="PF00188"/>
    </source>
</evidence>
<dbReference type="PANTHER" id="PTHR31157:SF1">
    <property type="entry name" value="SCP DOMAIN-CONTAINING PROTEIN"/>
    <property type="match status" value="1"/>
</dbReference>
<dbReference type="SUPFAM" id="SSF55797">
    <property type="entry name" value="PR-1-like"/>
    <property type="match status" value="1"/>
</dbReference>
<accession>A0A1I2BL31</accession>
<dbReference type="PANTHER" id="PTHR31157">
    <property type="entry name" value="SCP DOMAIN-CONTAINING PROTEIN"/>
    <property type="match status" value="1"/>
</dbReference>
<evidence type="ECO:0000256" key="2">
    <source>
        <dbReference type="SAM" id="SignalP"/>
    </source>
</evidence>
<feature type="compositionally biased region" description="Low complexity" evidence="1">
    <location>
        <begin position="32"/>
        <end position="54"/>
    </location>
</feature>
<feature type="chain" id="PRO_5039648675" evidence="2">
    <location>
        <begin position="28"/>
        <end position="213"/>
    </location>
</feature>
<dbReference type="InterPro" id="IPR014044">
    <property type="entry name" value="CAP_dom"/>
</dbReference>
<feature type="region of interest" description="Disordered" evidence="1">
    <location>
        <begin position="31"/>
        <end position="57"/>
    </location>
</feature>
<dbReference type="RefSeq" id="WP_092196088.1">
    <property type="nucleotide sequence ID" value="NZ_FOND01000004.1"/>
</dbReference>
<dbReference type="Pfam" id="PF00188">
    <property type="entry name" value="CAP"/>
    <property type="match status" value="1"/>
</dbReference>
<keyword evidence="2" id="KW-0732">Signal</keyword>
<dbReference type="Gene3D" id="3.40.33.10">
    <property type="entry name" value="CAP"/>
    <property type="match status" value="1"/>
</dbReference>
<evidence type="ECO:0000313" key="4">
    <source>
        <dbReference type="EMBL" id="SFE56876.1"/>
    </source>
</evidence>
<dbReference type="CDD" id="cd05379">
    <property type="entry name" value="CAP_bacterial"/>
    <property type="match status" value="1"/>
</dbReference>
<dbReference type="OrthoDB" id="68195at2"/>
<dbReference type="InterPro" id="IPR035940">
    <property type="entry name" value="CAP_sf"/>
</dbReference>
<feature type="region of interest" description="Disordered" evidence="1">
    <location>
        <begin position="182"/>
        <end position="213"/>
    </location>
</feature>
<dbReference type="Proteomes" id="UP000198589">
    <property type="component" value="Unassembled WGS sequence"/>
</dbReference>
<organism evidence="4 5">
    <name type="scientific">Blastococcus tunisiensis</name>
    <dbReference type="NCBI Taxonomy" id="1798228"/>
    <lineage>
        <taxon>Bacteria</taxon>
        <taxon>Bacillati</taxon>
        <taxon>Actinomycetota</taxon>
        <taxon>Actinomycetes</taxon>
        <taxon>Geodermatophilales</taxon>
        <taxon>Geodermatophilaceae</taxon>
        <taxon>Blastococcus</taxon>
    </lineage>
</organism>
<dbReference type="AlphaFoldDB" id="A0A1I2BL31"/>
<protein>
    <submittedName>
        <fullName evidence="4">Uncharacterized conserved protein YkwD, contains CAP (CSP/antigen 5/PR1) domain</fullName>
    </submittedName>
</protein>
<evidence type="ECO:0000313" key="5">
    <source>
        <dbReference type="Proteomes" id="UP000198589"/>
    </source>
</evidence>
<proteinExistence type="predicted"/>
<gene>
    <name evidence="4" type="ORF">SAMN05216574_104196</name>
</gene>
<feature type="signal peptide" evidence="2">
    <location>
        <begin position="1"/>
        <end position="27"/>
    </location>
</feature>